<reference evidence="2" key="1">
    <citation type="journal article" date="2020" name="Microb. Genom.">
        <title>Genetic diversity of clinical and environmental Mucorales isolates obtained from an investigation of mucormycosis cases among solid organ transplant recipients.</title>
        <authorList>
            <person name="Nguyen M.H."/>
            <person name="Kaul D."/>
            <person name="Muto C."/>
            <person name="Cheng S.J."/>
            <person name="Richter R.A."/>
            <person name="Bruno V.M."/>
            <person name="Liu G."/>
            <person name="Beyhan S."/>
            <person name="Sundermann A.J."/>
            <person name="Mounaud S."/>
            <person name="Pasculle A.W."/>
            <person name="Nierman W.C."/>
            <person name="Driscoll E."/>
            <person name="Cumbie R."/>
            <person name="Clancy C.J."/>
            <person name="Dupont C.L."/>
        </authorList>
    </citation>
    <scope>NUCLEOTIDE SEQUENCE</scope>
    <source>
        <strain evidence="2">GL11</strain>
    </source>
</reference>
<proteinExistence type="predicted"/>
<name>A0A9P7BM40_RHIOR</name>
<dbReference type="AlphaFoldDB" id="A0A9P7BM40"/>
<evidence type="ECO:0000256" key="1">
    <source>
        <dbReference type="SAM" id="MobiDB-lite"/>
    </source>
</evidence>
<feature type="compositionally biased region" description="Basic and acidic residues" evidence="1">
    <location>
        <begin position="83"/>
        <end position="108"/>
    </location>
</feature>
<dbReference type="Proteomes" id="UP000716291">
    <property type="component" value="Unassembled WGS sequence"/>
</dbReference>
<dbReference type="OrthoDB" id="10269765at2759"/>
<evidence type="ECO:0000313" key="3">
    <source>
        <dbReference type="Proteomes" id="UP000716291"/>
    </source>
</evidence>
<feature type="region of interest" description="Disordered" evidence="1">
    <location>
        <begin position="82"/>
        <end position="117"/>
    </location>
</feature>
<evidence type="ECO:0000313" key="2">
    <source>
        <dbReference type="EMBL" id="KAG1301417.1"/>
    </source>
</evidence>
<keyword evidence="3" id="KW-1185">Reference proteome</keyword>
<dbReference type="EMBL" id="JAANQT010003109">
    <property type="protein sequence ID" value="KAG1301417.1"/>
    <property type="molecule type" value="Genomic_DNA"/>
</dbReference>
<gene>
    <name evidence="2" type="ORF">G6F64_011823</name>
</gene>
<accession>A0A9P7BM40</accession>
<protein>
    <submittedName>
        <fullName evidence="2">Uncharacterized protein</fullName>
    </submittedName>
</protein>
<sequence>MPDSILVDITHVDNTTVFYDEFTALCKHREHLWVLEGKLRVDGHRCFAEFVVPSKERHLAVEQKRRNITLVVKNSDGVYITPTDDKAKNPVDEKPSLGIKSEIKHESQQYDGTMSLF</sequence>
<comment type="caution">
    <text evidence="2">The sequence shown here is derived from an EMBL/GenBank/DDBJ whole genome shotgun (WGS) entry which is preliminary data.</text>
</comment>
<organism evidence="2 3">
    <name type="scientific">Rhizopus oryzae</name>
    <name type="common">Mucormycosis agent</name>
    <name type="synonym">Rhizopus arrhizus var. delemar</name>
    <dbReference type="NCBI Taxonomy" id="64495"/>
    <lineage>
        <taxon>Eukaryota</taxon>
        <taxon>Fungi</taxon>
        <taxon>Fungi incertae sedis</taxon>
        <taxon>Mucoromycota</taxon>
        <taxon>Mucoromycotina</taxon>
        <taxon>Mucoromycetes</taxon>
        <taxon>Mucorales</taxon>
        <taxon>Mucorineae</taxon>
        <taxon>Rhizopodaceae</taxon>
        <taxon>Rhizopus</taxon>
    </lineage>
</organism>